<gene>
    <name evidence="5" type="ORF">AAME72_13480</name>
</gene>
<dbReference type="PANTHER" id="PTHR24321">
    <property type="entry name" value="DEHYDROGENASES, SHORT CHAIN"/>
    <property type="match status" value="1"/>
</dbReference>
<dbReference type="NCBIfam" id="NF005559">
    <property type="entry name" value="PRK07231.1"/>
    <property type="match status" value="1"/>
</dbReference>
<dbReference type="CDD" id="cd05233">
    <property type="entry name" value="SDR_c"/>
    <property type="match status" value="1"/>
</dbReference>
<evidence type="ECO:0000256" key="1">
    <source>
        <dbReference type="ARBA" id="ARBA00006484"/>
    </source>
</evidence>
<dbReference type="GO" id="GO:0016491">
    <property type="term" value="F:oxidoreductase activity"/>
    <property type="evidence" value="ECO:0007669"/>
    <property type="project" value="UniProtKB-KW"/>
</dbReference>
<dbReference type="AlphaFoldDB" id="A0AAU7G9J4"/>
<organism evidence="5">
    <name type="scientific">Leifsonia sp. NPDC080035</name>
    <dbReference type="NCBI Taxonomy" id="3143936"/>
    <lineage>
        <taxon>Bacteria</taxon>
        <taxon>Bacillati</taxon>
        <taxon>Actinomycetota</taxon>
        <taxon>Actinomycetes</taxon>
        <taxon>Micrococcales</taxon>
        <taxon>Microbacteriaceae</taxon>
        <taxon>Leifsonia</taxon>
    </lineage>
</organism>
<dbReference type="PRINTS" id="PR00080">
    <property type="entry name" value="SDRFAMILY"/>
</dbReference>
<dbReference type="PRINTS" id="PR00081">
    <property type="entry name" value="GDHRDH"/>
</dbReference>
<evidence type="ECO:0000313" key="5">
    <source>
        <dbReference type="EMBL" id="XBM47091.1"/>
    </source>
</evidence>
<dbReference type="EMBL" id="CP157390">
    <property type="protein sequence ID" value="XBM47091.1"/>
    <property type="molecule type" value="Genomic_DNA"/>
</dbReference>
<reference evidence="5" key="1">
    <citation type="submission" date="2024-05" db="EMBL/GenBank/DDBJ databases">
        <title>The Natural Products Discovery Center: Release of the First 8490 Sequenced Strains for Exploring Actinobacteria Biosynthetic Diversity.</title>
        <authorList>
            <person name="Kalkreuter E."/>
            <person name="Kautsar S.A."/>
            <person name="Yang D."/>
            <person name="Bader C.D."/>
            <person name="Teijaro C.N."/>
            <person name="Fluegel L."/>
            <person name="Davis C.M."/>
            <person name="Simpson J.R."/>
            <person name="Lauterbach L."/>
            <person name="Steele A.D."/>
            <person name="Gui C."/>
            <person name="Meng S."/>
            <person name="Li G."/>
            <person name="Viehrig K."/>
            <person name="Ye F."/>
            <person name="Su P."/>
            <person name="Kiefer A.F."/>
            <person name="Nichols A."/>
            <person name="Cepeda A.J."/>
            <person name="Yan W."/>
            <person name="Fan B."/>
            <person name="Jiang Y."/>
            <person name="Adhikari A."/>
            <person name="Zheng C.-J."/>
            <person name="Schuster L."/>
            <person name="Cowan T.M."/>
            <person name="Smanski M.J."/>
            <person name="Chevrette M.G."/>
            <person name="de Carvalho L.P.S."/>
            <person name="Shen B."/>
        </authorList>
    </citation>
    <scope>NUCLEOTIDE SEQUENCE</scope>
    <source>
        <strain evidence="5">NPDC080035</strain>
    </source>
</reference>
<dbReference type="InterPro" id="IPR036291">
    <property type="entry name" value="NAD(P)-bd_dom_sf"/>
</dbReference>
<dbReference type="RefSeq" id="WP_348787067.1">
    <property type="nucleotide sequence ID" value="NZ_CP157390.1"/>
</dbReference>
<dbReference type="InterPro" id="IPR057326">
    <property type="entry name" value="KR_dom"/>
</dbReference>
<proteinExistence type="inferred from homology"/>
<dbReference type="Pfam" id="PF13561">
    <property type="entry name" value="adh_short_C2"/>
    <property type="match status" value="1"/>
</dbReference>
<keyword evidence="2 5" id="KW-0560">Oxidoreductase</keyword>
<comment type="similarity">
    <text evidence="1">Belongs to the short-chain dehydrogenases/reductases (SDR) family.</text>
</comment>
<feature type="domain" description="Ketoreductase" evidence="4">
    <location>
        <begin position="24"/>
        <end position="200"/>
    </location>
</feature>
<accession>A0AAU7G9J4</accession>
<name>A0AAU7G9J4_9MICO</name>
<dbReference type="SUPFAM" id="SSF51735">
    <property type="entry name" value="NAD(P)-binding Rossmann-fold domains"/>
    <property type="match status" value="1"/>
</dbReference>
<dbReference type="Gene3D" id="3.40.50.720">
    <property type="entry name" value="NAD(P)-binding Rossmann-like Domain"/>
    <property type="match status" value="1"/>
</dbReference>
<evidence type="ECO:0000259" key="4">
    <source>
        <dbReference type="SMART" id="SM00822"/>
    </source>
</evidence>
<dbReference type="FunFam" id="3.40.50.720:FF:000084">
    <property type="entry name" value="Short-chain dehydrogenase reductase"/>
    <property type="match status" value="1"/>
</dbReference>
<dbReference type="PANTHER" id="PTHR24321:SF8">
    <property type="entry name" value="ESTRADIOL 17-BETA-DEHYDROGENASE 8-RELATED"/>
    <property type="match status" value="1"/>
</dbReference>
<evidence type="ECO:0000256" key="2">
    <source>
        <dbReference type="ARBA" id="ARBA00023002"/>
    </source>
</evidence>
<dbReference type="InterPro" id="IPR002347">
    <property type="entry name" value="SDR_fam"/>
</dbReference>
<dbReference type="EC" id="1.1.-.-" evidence="5"/>
<sequence length="263" mass="26374">MTDSTSTPPTTATATATGRAPGDRVVLVTGGAGGIGRAIAEAFLAVGDRVIVADVDADAAAGTASALGASAVAVDITDPVAVAAAVEQIVADHGRIDVLVNNAGILSVHGMLTELRPEDYERIVRVNILGTFTVTQAVARRMTADGVHGSIVNISSIGGRQPTPGMGAYESSKAAVDSLTRWAAIELAGAGIRVNAVAPGPVLTPMLRAGMPEGSPAREAWASRIPLGRLAEVDDVAPAVVFLAGAHHITGVSLAVDGGQLLA</sequence>
<dbReference type="SMART" id="SM00822">
    <property type="entry name" value="PKS_KR"/>
    <property type="match status" value="1"/>
</dbReference>
<protein>
    <submittedName>
        <fullName evidence="5">SDR family oxidoreductase</fullName>
        <ecNumber evidence="5">1.1.-.-</ecNumber>
    </submittedName>
</protein>
<keyword evidence="3" id="KW-0520">NAD</keyword>
<evidence type="ECO:0000256" key="3">
    <source>
        <dbReference type="ARBA" id="ARBA00023027"/>
    </source>
</evidence>